<dbReference type="GO" id="GO:0006417">
    <property type="term" value="P:regulation of translation"/>
    <property type="evidence" value="ECO:0007669"/>
    <property type="project" value="TreeGrafter"/>
</dbReference>
<dbReference type="OrthoDB" id="9806296at2"/>
<dbReference type="KEGG" id="acm:AciX9_2368"/>
<dbReference type="GO" id="GO:0005886">
    <property type="term" value="C:plasma membrane"/>
    <property type="evidence" value="ECO:0007669"/>
    <property type="project" value="InterPro"/>
</dbReference>
<evidence type="ECO:0000259" key="1">
    <source>
        <dbReference type="Pfam" id="PF10099"/>
    </source>
</evidence>
<dbReference type="eggNOG" id="COG5343">
    <property type="taxonomic scope" value="Bacteria"/>
</dbReference>
<dbReference type="EMBL" id="CP002480">
    <property type="protein sequence ID" value="ADW69405.1"/>
    <property type="molecule type" value="Genomic_DNA"/>
</dbReference>
<organism evidence="3">
    <name type="scientific">Granulicella tundricola (strain ATCC BAA-1859 / DSM 23138 / MP5ACTX9)</name>
    <dbReference type="NCBI Taxonomy" id="1198114"/>
    <lineage>
        <taxon>Bacteria</taxon>
        <taxon>Pseudomonadati</taxon>
        <taxon>Acidobacteriota</taxon>
        <taxon>Terriglobia</taxon>
        <taxon>Terriglobales</taxon>
        <taxon>Acidobacteriaceae</taxon>
        <taxon>Granulicella</taxon>
    </lineage>
</organism>
<keyword evidence="3" id="KW-1185">Reference proteome</keyword>
<dbReference type="STRING" id="1198114.AciX9_2368"/>
<evidence type="ECO:0000313" key="2">
    <source>
        <dbReference type="EMBL" id="ADW69405.1"/>
    </source>
</evidence>
<dbReference type="GO" id="GO:0016989">
    <property type="term" value="F:sigma factor antagonist activity"/>
    <property type="evidence" value="ECO:0007669"/>
    <property type="project" value="TreeGrafter"/>
</dbReference>
<dbReference type="Proteomes" id="UP000000343">
    <property type="component" value="Chromosome"/>
</dbReference>
<dbReference type="PaxDb" id="1198114-AciX9_2368"/>
<dbReference type="Pfam" id="PF10099">
    <property type="entry name" value="RskA_C"/>
    <property type="match status" value="1"/>
</dbReference>
<dbReference type="HOGENOM" id="CLU_075802_1_0_0"/>
<sequence>MIPVKQIDPDDLPLYAMKLLPPEEMAELTENLQYSIEARKVLAEIYGELSLLAQTAEREEPKPEARMRFMNQVAREKKVIPIDIAAIEAAARAKVQPEIVTVTVEVEVPAKKTLAGKVLPWVGWAAAAMIAVEAGHEFQIRQGAEQSVAAYRSDLAATKESASLSNAALETMKDPAAQHVMLVSAETKPAPQGRVSYAADKGSLVFLASNMGPVDEGKAYELWLIPANGQAPVPAGTFRPDQRGNGSVIMPTMPKGLVAKAFGVTIENEAGSLVPTSPILMKGAAG</sequence>
<evidence type="ECO:0000313" key="3">
    <source>
        <dbReference type="Proteomes" id="UP000000343"/>
    </source>
</evidence>
<proteinExistence type="predicted"/>
<accession>E8X4J5</accession>
<dbReference type="InterPro" id="IPR018764">
    <property type="entry name" value="RskA_C"/>
</dbReference>
<dbReference type="PANTHER" id="PTHR37461">
    <property type="entry name" value="ANTI-SIGMA-K FACTOR RSKA"/>
    <property type="match status" value="1"/>
</dbReference>
<protein>
    <submittedName>
        <fullName evidence="2">Anti-sigma K factor RskA</fullName>
    </submittedName>
</protein>
<dbReference type="RefSeq" id="WP_013580721.1">
    <property type="nucleotide sequence ID" value="NC_015064.1"/>
</dbReference>
<feature type="domain" description="Anti-sigma K factor RskA C-terminal" evidence="1">
    <location>
        <begin position="125"/>
        <end position="278"/>
    </location>
</feature>
<dbReference type="PANTHER" id="PTHR37461:SF1">
    <property type="entry name" value="ANTI-SIGMA-K FACTOR RSKA"/>
    <property type="match status" value="1"/>
</dbReference>
<reference evidence="3" key="1">
    <citation type="submission" date="2011-01" db="EMBL/GenBank/DDBJ databases">
        <title>Complete sequence of chromosome of Acidobacterium sp. MP5ACTX9.</title>
        <authorList>
            <consortium name="US DOE Joint Genome Institute"/>
            <person name="Lucas S."/>
            <person name="Copeland A."/>
            <person name="Lapidus A."/>
            <person name="Cheng J.-F."/>
            <person name="Goodwin L."/>
            <person name="Pitluck S."/>
            <person name="Teshima H."/>
            <person name="Detter J.C."/>
            <person name="Han C."/>
            <person name="Tapia R."/>
            <person name="Land M."/>
            <person name="Hauser L."/>
            <person name="Kyrpides N."/>
            <person name="Ivanova N."/>
            <person name="Ovchinnikova G."/>
            <person name="Pagani I."/>
            <person name="Rawat S.R."/>
            <person name="Mannisto M."/>
            <person name="Haggblom M.M."/>
            <person name="Woyke T."/>
        </authorList>
    </citation>
    <scope>NUCLEOTIDE SEQUENCE [LARGE SCALE GENOMIC DNA]</scope>
    <source>
        <strain evidence="3">MP5ACTX9</strain>
    </source>
</reference>
<dbReference type="AlphaFoldDB" id="E8X4J5"/>
<name>E8X4J5_GRATM</name>
<dbReference type="InterPro" id="IPR051474">
    <property type="entry name" value="Anti-sigma-K/W_factor"/>
</dbReference>
<gene>
    <name evidence="2" type="ordered locus">AciX9_2368</name>
</gene>